<sequence>MAVNRFLKVALALSGAFFWVSASTAESPLEETVNTLEEWVETERLISDVKAEWEANKSSMENLISIYTQEIETLTELIEAAEKDTSAAETRRADLTEQDKAVKEFEAKVVEGLIAAETAMKGLQAFLPPPLQEELNPLFSTIPEDPKASKLSVGQRIQPIVAILTQVQKFNQVVTVVEGFREFEAGRTVQTESIYFGLGASYYVDQANEHAGVGVMGSDGWEWKDDDELVSAARNFVEIYRGTQQAKYVELPVSVN</sequence>
<dbReference type="RefSeq" id="WP_163963789.1">
    <property type="nucleotide sequence ID" value="NZ_JAAGNX010000002.1"/>
</dbReference>
<evidence type="ECO:0000256" key="2">
    <source>
        <dbReference type="SAM" id="SignalP"/>
    </source>
</evidence>
<protein>
    <submittedName>
        <fullName evidence="3">DUF3450 domain-containing protein</fullName>
    </submittedName>
</protein>
<dbReference type="Proteomes" id="UP000478417">
    <property type="component" value="Unassembled WGS sequence"/>
</dbReference>
<evidence type="ECO:0000256" key="1">
    <source>
        <dbReference type="SAM" id="Coils"/>
    </source>
</evidence>
<keyword evidence="2" id="KW-0732">Signal</keyword>
<proteinExistence type="predicted"/>
<feature type="coiled-coil region" evidence="1">
    <location>
        <begin position="50"/>
        <end position="98"/>
    </location>
</feature>
<keyword evidence="1" id="KW-0175">Coiled coil</keyword>
<dbReference type="EMBL" id="JAAGNX010000002">
    <property type="protein sequence ID" value="NDV62141.1"/>
    <property type="molecule type" value="Genomic_DNA"/>
</dbReference>
<dbReference type="Pfam" id="PF11932">
    <property type="entry name" value="DUF3450"/>
    <property type="match status" value="1"/>
</dbReference>
<comment type="caution">
    <text evidence="3">The sequence shown here is derived from an EMBL/GenBank/DDBJ whole genome shotgun (WGS) entry which is preliminary data.</text>
</comment>
<evidence type="ECO:0000313" key="3">
    <source>
        <dbReference type="EMBL" id="NDV62141.1"/>
    </source>
</evidence>
<name>A0A6B2LZJ1_9BACT</name>
<organism evidence="3 4">
    <name type="scientific">Oceanipulchritudo coccoides</name>
    <dbReference type="NCBI Taxonomy" id="2706888"/>
    <lineage>
        <taxon>Bacteria</taxon>
        <taxon>Pseudomonadati</taxon>
        <taxon>Verrucomicrobiota</taxon>
        <taxon>Opitutia</taxon>
        <taxon>Puniceicoccales</taxon>
        <taxon>Oceanipulchritudinaceae</taxon>
        <taxon>Oceanipulchritudo</taxon>
    </lineage>
</organism>
<accession>A0A6B2LZJ1</accession>
<keyword evidence="4" id="KW-1185">Reference proteome</keyword>
<dbReference type="AlphaFoldDB" id="A0A6B2LZJ1"/>
<reference evidence="3 4" key="1">
    <citation type="submission" date="2020-02" db="EMBL/GenBank/DDBJ databases">
        <title>Albibacoteraceae fam. nov., the first described family within the subdivision 4 Verrucomicrobia.</title>
        <authorList>
            <person name="Xi F."/>
        </authorList>
    </citation>
    <scope>NUCLEOTIDE SEQUENCE [LARGE SCALE GENOMIC DNA]</scope>
    <source>
        <strain evidence="3 4">CK1056</strain>
    </source>
</reference>
<dbReference type="InterPro" id="IPR016866">
    <property type="entry name" value="UCP028069"/>
</dbReference>
<evidence type="ECO:0000313" key="4">
    <source>
        <dbReference type="Proteomes" id="UP000478417"/>
    </source>
</evidence>
<feature type="signal peptide" evidence="2">
    <location>
        <begin position="1"/>
        <end position="25"/>
    </location>
</feature>
<gene>
    <name evidence="3" type="ORF">G0Q06_06755</name>
</gene>
<feature type="chain" id="PRO_5025663672" evidence="2">
    <location>
        <begin position="26"/>
        <end position="256"/>
    </location>
</feature>